<keyword evidence="1" id="KW-0472">Membrane</keyword>
<keyword evidence="1" id="KW-1133">Transmembrane helix</keyword>
<evidence type="ECO:0008006" key="4">
    <source>
        <dbReference type="Google" id="ProtNLM"/>
    </source>
</evidence>
<dbReference type="Proteomes" id="UP001596282">
    <property type="component" value="Unassembled WGS sequence"/>
</dbReference>
<proteinExistence type="predicted"/>
<dbReference type="RefSeq" id="WP_137627183.1">
    <property type="nucleotide sequence ID" value="NZ_BJDJ01000001.1"/>
</dbReference>
<evidence type="ECO:0000313" key="3">
    <source>
        <dbReference type="Proteomes" id="UP001596282"/>
    </source>
</evidence>
<evidence type="ECO:0000256" key="1">
    <source>
        <dbReference type="SAM" id="Phobius"/>
    </source>
</evidence>
<protein>
    <recommendedName>
        <fullName evidence="4">Integral membrane protein</fullName>
    </recommendedName>
</protein>
<dbReference type="EMBL" id="JBHSSC010000045">
    <property type="protein sequence ID" value="MFC6182583.1"/>
    <property type="molecule type" value="Genomic_DNA"/>
</dbReference>
<feature type="transmembrane region" description="Helical" evidence="1">
    <location>
        <begin position="6"/>
        <end position="23"/>
    </location>
</feature>
<accession>A0ABW1S3Y3</accession>
<evidence type="ECO:0000313" key="2">
    <source>
        <dbReference type="EMBL" id="MFC6182583.1"/>
    </source>
</evidence>
<feature type="transmembrane region" description="Helical" evidence="1">
    <location>
        <begin position="35"/>
        <end position="53"/>
    </location>
</feature>
<comment type="caution">
    <text evidence="2">The sequence shown here is derived from an EMBL/GenBank/DDBJ whole genome shotgun (WGS) entry which is preliminary data.</text>
</comment>
<keyword evidence="1" id="KW-0812">Transmembrane</keyword>
<organism evidence="2 3">
    <name type="scientific">Lactiplantibacillus daowaiensis</name>
    <dbReference type="NCBI Taxonomy" id="2559918"/>
    <lineage>
        <taxon>Bacteria</taxon>
        <taxon>Bacillati</taxon>
        <taxon>Bacillota</taxon>
        <taxon>Bacilli</taxon>
        <taxon>Lactobacillales</taxon>
        <taxon>Lactobacillaceae</taxon>
        <taxon>Lactiplantibacillus</taxon>
    </lineage>
</organism>
<reference evidence="3" key="1">
    <citation type="journal article" date="2019" name="Int. J. Syst. Evol. Microbiol.">
        <title>The Global Catalogue of Microorganisms (GCM) 10K type strain sequencing project: providing services to taxonomists for standard genome sequencing and annotation.</title>
        <authorList>
            <consortium name="The Broad Institute Genomics Platform"/>
            <consortium name="The Broad Institute Genome Sequencing Center for Infectious Disease"/>
            <person name="Wu L."/>
            <person name="Ma J."/>
        </authorList>
    </citation>
    <scope>NUCLEOTIDE SEQUENCE [LARGE SCALE GENOMIC DNA]</scope>
    <source>
        <strain evidence="3">CCM 8933</strain>
    </source>
</reference>
<feature type="transmembrane region" description="Helical" evidence="1">
    <location>
        <begin position="59"/>
        <end position="80"/>
    </location>
</feature>
<sequence length="85" mass="9905">MHNLPVLIYVISYMMVIGGIFYLRKRHADSRIMQFIQKYGAVLIVICLVNISFGVRFALIALTELFVFFMMIVLFLILMARKSNK</sequence>
<keyword evidence="3" id="KW-1185">Reference proteome</keyword>
<name>A0ABW1S3Y3_9LACO</name>
<gene>
    <name evidence="2" type="ORF">ACFP5Y_15190</name>
</gene>